<gene>
    <name evidence="4" type="ORF">ACFO4N_05340</name>
</gene>
<keyword evidence="2" id="KW-0472">Membrane</keyword>
<name>A0ABV9GMN0_9BACL</name>
<evidence type="ECO:0000259" key="3">
    <source>
        <dbReference type="Pfam" id="PF05036"/>
    </source>
</evidence>
<protein>
    <submittedName>
        <fullName evidence="4">SPOR domain-containing protein</fullName>
    </submittedName>
</protein>
<feature type="domain" description="SPOR" evidence="3">
    <location>
        <begin position="154"/>
        <end position="205"/>
    </location>
</feature>
<feature type="transmembrane region" description="Helical" evidence="2">
    <location>
        <begin position="88"/>
        <end position="110"/>
    </location>
</feature>
<dbReference type="RefSeq" id="WP_376845153.1">
    <property type="nucleotide sequence ID" value="NZ_JBHSFW010000001.1"/>
</dbReference>
<dbReference type="Proteomes" id="UP001596022">
    <property type="component" value="Unassembled WGS sequence"/>
</dbReference>
<comment type="caution">
    <text evidence="4">The sequence shown here is derived from an EMBL/GenBank/DDBJ whole genome shotgun (WGS) entry which is preliminary data.</text>
</comment>
<dbReference type="InterPro" id="IPR036680">
    <property type="entry name" value="SPOR-like_sf"/>
</dbReference>
<sequence>MTRRPVKKMKEEEEEVIVTFNGKEHTLTEWTKKEVAAADDDATLNWRDVFESHKTELKTNMDEPAPTGVTLKKKTKRPLGFLPFFKHFWVPFLSAVIVGLGIGFTVLLLFSSNGKKEAANAPAAASVTEHPKEAPSSGGGAADVKTLSLSVQAVQAGVFSTKAAADGFVDDLKSQGVPAVSVQDGDHFNIFIALAATEESRDQIKNMYKEKVEKPYGKEWKLMKEVKTTKATAQFLDKGRALFSGMIPLSAAAASGSAPDKKALDNIGQLLNNWSSQKVTTNDSTVDKQLISFKGMLEAAFANIKNNGDGHSGQQSLLDALGLYQAILSGLQK</sequence>
<dbReference type="InterPro" id="IPR007730">
    <property type="entry name" value="SPOR-like_dom"/>
</dbReference>
<feature type="region of interest" description="Disordered" evidence="1">
    <location>
        <begin position="122"/>
        <end position="141"/>
    </location>
</feature>
<reference evidence="5" key="1">
    <citation type="journal article" date="2019" name="Int. J. Syst. Evol. Microbiol.">
        <title>The Global Catalogue of Microorganisms (GCM) 10K type strain sequencing project: providing services to taxonomists for standard genome sequencing and annotation.</title>
        <authorList>
            <consortium name="The Broad Institute Genomics Platform"/>
            <consortium name="The Broad Institute Genome Sequencing Center for Infectious Disease"/>
            <person name="Wu L."/>
            <person name="Ma J."/>
        </authorList>
    </citation>
    <scope>NUCLEOTIDE SEQUENCE [LARGE SCALE GENOMIC DNA]</scope>
    <source>
        <strain evidence="5">CGMCC 1.16306</strain>
    </source>
</reference>
<dbReference type="Pfam" id="PF05036">
    <property type="entry name" value="SPOR"/>
    <property type="match status" value="1"/>
</dbReference>
<organism evidence="4 5">
    <name type="scientific">Camelliibacillus cellulosilyticus</name>
    <dbReference type="NCBI Taxonomy" id="2174486"/>
    <lineage>
        <taxon>Bacteria</taxon>
        <taxon>Bacillati</taxon>
        <taxon>Bacillota</taxon>
        <taxon>Bacilli</taxon>
        <taxon>Bacillales</taxon>
        <taxon>Sporolactobacillaceae</taxon>
        <taxon>Camelliibacillus</taxon>
    </lineage>
</organism>
<evidence type="ECO:0000313" key="4">
    <source>
        <dbReference type="EMBL" id="MFC4618151.1"/>
    </source>
</evidence>
<evidence type="ECO:0000313" key="5">
    <source>
        <dbReference type="Proteomes" id="UP001596022"/>
    </source>
</evidence>
<evidence type="ECO:0000256" key="1">
    <source>
        <dbReference type="SAM" id="MobiDB-lite"/>
    </source>
</evidence>
<accession>A0ABV9GMN0</accession>
<keyword evidence="2" id="KW-0812">Transmembrane</keyword>
<evidence type="ECO:0000256" key="2">
    <source>
        <dbReference type="SAM" id="Phobius"/>
    </source>
</evidence>
<dbReference type="Gene3D" id="3.30.70.1070">
    <property type="entry name" value="Sporulation related repeat"/>
    <property type="match status" value="1"/>
</dbReference>
<dbReference type="EMBL" id="JBHSFW010000001">
    <property type="protein sequence ID" value="MFC4618151.1"/>
    <property type="molecule type" value="Genomic_DNA"/>
</dbReference>
<keyword evidence="2" id="KW-1133">Transmembrane helix</keyword>
<proteinExistence type="predicted"/>
<keyword evidence="5" id="KW-1185">Reference proteome</keyword>
<dbReference type="SUPFAM" id="SSF110997">
    <property type="entry name" value="Sporulation related repeat"/>
    <property type="match status" value="1"/>
</dbReference>